<dbReference type="EMBL" id="QASN01000021">
    <property type="protein sequence ID" value="PTU72830.1"/>
    <property type="molecule type" value="Genomic_DNA"/>
</dbReference>
<evidence type="ECO:0008006" key="4">
    <source>
        <dbReference type="Google" id="ProtNLM"/>
    </source>
</evidence>
<dbReference type="PROSITE" id="PS51257">
    <property type="entry name" value="PROKAR_LIPOPROTEIN"/>
    <property type="match status" value="1"/>
</dbReference>
<name>A0A2T5P533_9PSED</name>
<gene>
    <name evidence="2" type="ORF">DBO85_16340</name>
</gene>
<reference evidence="2 3" key="1">
    <citation type="submission" date="2018-04" db="EMBL/GenBank/DDBJ databases">
        <title>Pseudomonas sp. nov., isolated from mangrove soil.</title>
        <authorList>
            <person name="Chen C."/>
        </authorList>
    </citation>
    <scope>NUCLEOTIDE SEQUENCE [LARGE SCALE GENOMIC DNA]</scope>
    <source>
        <strain evidence="2 3">TC-11</strain>
    </source>
</reference>
<comment type="caution">
    <text evidence="2">The sequence shown here is derived from an EMBL/GenBank/DDBJ whole genome shotgun (WGS) entry which is preliminary data.</text>
</comment>
<proteinExistence type="predicted"/>
<organism evidence="2 3">
    <name type="scientific">Pseudomonas mangrovi</name>
    <dbReference type="NCBI Taxonomy" id="2161748"/>
    <lineage>
        <taxon>Bacteria</taxon>
        <taxon>Pseudomonadati</taxon>
        <taxon>Pseudomonadota</taxon>
        <taxon>Gammaproteobacteria</taxon>
        <taxon>Pseudomonadales</taxon>
        <taxon>Pseudomonadaceae</taxon>
        <taxon>Pseudomonas</taxon>
    </lineage>
</organism>
<dbReference type="Proteomes" id="UP000244064">
    <property type="component" value="Unassembled WGS sequence"/>
</dbReference>
<evidence type="ECO:0000256" key="1">
    <source>
        <dbReference type="SAM" id="SignalP"/>
    </source>
</evidence>
<evidence type="ECO:0000313" key="2">
    <source>
        <dbReference type="EMBL" id="PTU72830.1"/>
    </source>
</evidence>
<dbReference type="Gene3D" id="2.60.40.10">
    <property type="entry name" value="Immunoglobulins"/>
    <property type="match status" value="1"/>
</dbReference>
<evidence type="ECO:0000313" key="3">
    <source>
        <dbReference type="Proteomes" id="UP000244064"/>
    </source>
</evidence>
<dbReference type="RefSeq" id="WP_108108416.1">
    <property type="nucleotide sequence ID" value="NZ_QASN01000021.1"/>
</dbReference>
<dbReference type="OrthoDB" id="7011839at2"/>
<feature type="chain" id="PRO_5015772949" description="Lipoprotein" evidence="1">
    <location>
        <begin position="23"/>
        <end position="130"/>
    </location>
</feature>
<keyword evidence="3" id="KW-1185">Reference proteome</keyword>
<accession>A0A2T5P533</accession>
<dbReference type="InterPro" id="IPR013783">
    <property type="entry name" value="Ig-like_fold"/>
</dbReference>
<feature type="signal peptide" evidence="1">
    <location>
        <begin position="1"/>
        <end position="22"/>
    </location>
</feature>
<dbReference type="AlphaFoldDB" id="A0A2T5P533"/>
<keyword evidence="1" id="KW-0732">Signal</keyword>
<sequence>MKPTLPACAALAMLLSGCEALMFGNVIVGCAMRPTPEVLPRELPVATVGEPYSVQIEVINASTPLGNLQVIPDKPLPDGLELVHDERQKHAVIQGTPRAAGRYDVQLHGWTYGTQCTGQDIDKLYRLEVR</sequence>
<protein>
    <recommendedName>
        <fullName evidence="4">Lipoprotein</fullName>
    </recommendedName>
</protein>